<organism evidence="9 10">
    <name type="scientific">Paenibacillus alvei</name>
    <name type="common">Bacillus alvei</name>
    <dbReference type="NCBI Taxonomy" id="44250"/>
    <lineage>
        <taxon>Bacteria</taxon>
        <taxon>Bacillati</taxon>
        <taxon>Bacillota</taxon>
        <taxon>Bacilli</taxon>
        <taxon>Bacillales</taxon>
        <taxon>Paenibacillaceae</taxon>
        <taxon>Paenibacillus</taxon>
    </lineage>
</organism>
<feature type="domain" description="Amidohydrolase-related" evidence="8">
    <location>
        <begin position="313"/>
        <end position="414"/>
    </location>
</feature>
<keyword evidence="2 7" id="KW-0479">Metal-binding</keyword>
<comment type="function">
    <text evidence="7">Catalyzes the hydrolytic cleavage of the carbon-nitrogen bond in imidazolone-5-propanoate to yield N-formimidoyl-L-glutamate. It is the third step in the universal histidine degradation pathway.</text>
</comment>
<evidence type="ECO:0000256" key="5">
    <source>
        <dbReference type="ARBA" id="ARBA00022833"/>
    </source>
</evidence>
<dbReference type="InterPro" id="IPR005920">
    <property type="entry name" value="HutI"/>
</dbReference>
<dbReference type="Pfam" id="PF01979">
    <property type="entry name" value="Amidohydro_1"/>
    <property type="match status" value="1"/>
</dbReference>
<proteinExistence type="inferred from homology"/>
<dbReference type="EC" id="3.5.2.7" evidence="1 7"/>
<dbReference type="GO" id="GO:0008270">
    <property type="term" value="F:zinc ion binding"/>
    <property type="evidence" value="ECO:0007669"/>
    <property type="project" value="UniProtKB-UniRule"/>
</dbReference>
<evidence type="ECO:0000313" key="10">
    <source>
        <dbReference type="Proteomes" id="UP000552038"/>
    </source>
</evidence>
<evidence type="ECO:0000256" key="7">
    <source>
        <dbReference type="HAMAP-Rule" id="MF_00372"/>
    </source>
</evidence>
<feature type="binding site" evidence="7">
    <location>
        <position position="157"/>
    </location>
    <ligand>
        <name>4-imidazolone-5-propanoate</name>
        <dbReference type="ChEBI" id="CHEBI:77893"/>
    </ligand>
</feature>
<protein>
    <recommendedName>
        <fullName evidence="1 7">Imidazolonepropionase</fullName>
        <ecNumber evidence="1 7">3.5.2.7</ecNumber>
    </recommendedName>
    <alternativeName>
        <fullName evidence="7">Imidazolone-5-propionate hydrolase</fullName>
    </alternativeName>
</protein>
<keyword evidence="6 7" id="KW-0408">Iron</keyword>
<dbReference type="NCBIfam" id="TIGR01224">
    <property type="entry name" value="hutI"/>
    <property type="match status" value="1"/>
</dbReference>
<feature type="binding site" evidence="7">
    <location>
        <position position="333"/>
    </location>
    <ligand>
        <name>N-formimidoyl-L-glutamate</name>
        <dbReference type="ChEBI" id="CHEBI:58928"/>
    </ligand>
</feature>
<feature type="binding site" evidence="7">
    <location>
        <position position="331"/>
    </location>
    <ligand>
        <name>Fe(3+)</name>
        <dbReference type="ChEBI" id="CHEBI:29034"/>
    </ligand>
</feature>
<feature type="binding site" evidence="7">
    <location>
        <position position="85"/>
    </location>
    <ligand>
        <name>Fe(3+)</name>
        <dbReference type="ChEBI" id="CHEBI:29034"/>
    </ligand>
</feature>
<dbReference type="InterPro" id="IPR032466">
    <property type="entry name" value="Metal_Hydrolase"/>
</dbReference>
<evidence type="ECO:0000256" key="1">
    <source>
        <dbReference type="ARBA" id="ARBA00012864"/>
    </source>
</evidence>
<feature type="binding site" evidence="7">
    <location>
        <position position="94"/>
    </location>
    <ligand>
        <name>4-imidazolone-5-propanoate</name>
        <dbReference type="ChEBI" id="CHEBI:77893"/>
    </ligand>
</feature>
<comment type="cofactor">
    <cofactor evidence="7">
        <name>Zn(2+)</name>
        <dbReference type="ChEBI" id="CHEBI:29105"/>
    </cofactor>
    <cofactor evidence="7">
        <name>Fe(3+)</name>
        <dbReference type="ChEBI" id="CHEBI:29034"/>
    </cofactor>
    <text evidence="7">Binds 1 zinc or iron ion per subunit.</text>
</comment>
<feature type="binding site" evidence="7">
    <location>
        <position position="85"/>
    </location>
    <ligand>
        <name>Zn(2+)</name>
        <dbReference type="ChEBI" id="CHEBI:29105"/>
    </ligand>
</feature>
<feature type="binding site" evidence="7">
    <location>
        <position position="255"/>
    </location>
    <ligand>
        <name>Zn(2+)</name>
        <dbReference type="ChEBI" id="CHEBI:29105"/>
    </ligand>
</feature>
<dbReference type="FunFam" id="3.20.20.140:FF:000007">
    <property type="entry name" value="Imidazolonepropionase"/>
    <property type="match status" value="1"/>
</dbReference>
<accession>A0AAP7DHC7</accession>
<dbReference type="SUPFAM" id="SSF51338">
    <property type="entry name" value="Composite domain of metallo-dependent hydrolases"/>
    <property type="match status" value="1"/>
</dbReference>
<feature type="binding site" evidence="7">
    <location>
        <position position="190"/>
    </location>
    <ligand>
        <name>4-imidazolone-5-propanoate</name>
        <dbReference type="ChEBI" id="CHEBI:77893"/>
    </ligand>
</feature>
<feature type="binding site" evidence="7">
    <location>
        <position position="157"/>
    </location>
    <ligand>
        <name>N-formimidoyl-L-glutamate</name>
        <dbReference type="ChEBI" id="CHEBI:58928"/>
    </ligand>
</feature>
<feature type="binding site" evidence="7">
    <location>
        <position position="87"/>
    </location>
    <ligand>
        <name>Fe(3+)</name>
        <dbReference type="ChEBI" id="CHEBI:29034"/>
    </ligand>
</feature>
<evidence type="ECO:0000256" key="6">
    <source>
        <dbReference type="ARBA" id="ARBA00023004"/>
    </source>
</evidence>
<feature type="binding site" evidence="7">
    <location>
        <position position="258"/>
    </location>
    <ligand>
        <name>4-imidazolone-5-propanoate</name>
        <dbReference type="ChEBI" id="CHEBI:77893"/>
    </ligand>
</feature>
<dbReference type="PANTHER" id="PTHR42752:SF1">
    <property type="entry name" value="IMIDAZOLONEPROPIONASE-RELATED"/>
    <property type="match status" value="1"/>
</dbReference>
<dbReference type="CDD" id="cd01296">
    <property type="entry name" value="Imidazolone-5PH"/>
    <property type="match status" value="1"/>
</dbReference>
<feature type="binding site" evidence="7">
    <location>
        <position position="255"/>
    </location>
    <ligand>
        <name>Fe(3+)</name>
        <dbReference type="ChEBI" id="CHEBI:29034"/>
    </ligand>
</feature>
<dbReference type="GO" id="GO:0005737">
    <property type="term" value="C:cytoplasm"/>
    <property type="evidence" value="ECO:0007669"/>
    <property type="project" value="UniProtKB-SubCell"/>
</dbReference>
<gene>
    <name evidence="7" type="primary">hutI</name>
    <name evidence="9" type="ORF">HMI46_02965</name>
</gene>
<dbReference type="InterPro" id="IPR011059">
    <property type="entry name" value="Metal-dep_hydrolase_composite"/>
</dbReference>
<dbReference type="Gene3D" id="2.30.40.10">
    <property type="entry name" value="Urease, subunit C, domain 1"/>
    <property type="match status" value="1"/>
</dbReference>
<comment type="caution">
    <text evidence="9">The sequence shown here is derived from an EMBL/GenBank/DDBJ whole genome shotgun (WGS) entry which is preliminary data.</text>
</comment>
<feature type="binding site" evidence="7">
    <location>
        <position position="336"/>
    </location>
    <ligand>
        <name>4-imidazolone-5-propanoate</name>
        <dbReference type="ChEBI" id="CHEBI:77893"/>
    </ligand>
</feature>
<sequence>MKKTDLLLTGIGCLYTPEGRVPKCGEEMGRVRQIQDAAVAIDQGRIVMVGQKDEVMAALTAEGATIKETLDVGGRIMTPGLVDPHTHLVHGGSREHELAMKRSGVPYLDILAQGGGILSTVKSTRQWSEQELYDKAHRSLDEMLLQGVTTIEAKSGYGLSLDAEMKQLRVARRLQENHSVDVVSTFMGAHAIPAEYKGRTDDFVDVIIRDMLPTVASEGLAEFCDIFCEEGVFDVEQSRRILLEGKRYGLIPKIHADEIVALGGSELAQEVGAISAEHLVMTTDQGLSSLAAGNVIPVLLPGTTFNLGLAQHARARDMIDKFRLPVALSTDYNPGSCPTESIQLIIMLASLNLKMQPEEILTACTLNAAAAIGRAADIGSIEVGKRADLTIFDAPNLAYLPYHFGINHTFGVIKNGTQVVWNRTLKTKAVQGEGVR</sequence>
<keyword evidence="4 7" id="KW-0369">Histidine metabolism</keyword>
<dbReference type="GO" id="GO:0005506">
    <property type="term" value="F:iron ion binding"/>
    <property type="evidence" value="ECO:0007669"/>
    <property type="project" value="UniProtKB-UniRule"/>
</dbReference>
<comment type="pathway">
    <text evidence="7">Amino-acid degradation; L-histidine degradation into L-glutamate; N-formimidoyl-L-glutamate from L-histidine: step 3/3.</text>
</comment>
<dbReference type="InterPro" id="IPR006680">
    <property type="entry name" value="Amidohydro-rel"/>
</dbReference>
<feature type="binding site" evidence="7">
    <location>
        <position position="87"/>
    </location>
    <ligand>
        <name>Zn(2+)</name>
        <dbReference type="ChEBI" id="CHEBI:29105"/>
    </ligand>
</feature>
<evidence type="ECO:0000313" key="9">
    <source>
        <dbReference type="EMBL" id="NOJ69516.1"/>
    </source>
</evidence>
<keyword evidence="3 7" id="KW-0378">Hydrolase</keyword>
<dbReference type="SUPFAM" id="SSF51556">
    <property type="entry name" value="Metallo-dependent hydrolases"/>
    <property type="match status" value="1"/>
</dbReference>
<evidence type="ECO:0000259" key="8">
    <source>
        <dbReference type="Pfam" id="PF01979"/>
    </source>
</evidence>
<dbReference type="GO" id="GO:0050480">
    <property type="term" value="F:imidazolonepropionase activity"/>
    <property type="evidence" value="ECO:0007669"/>
    <property type="project" value="UniProtKB-UniRule"/>
</dbReference>
<dbReference type="AlphaFoldDB" id="A0AAP7DHC7"/>
<dbReference type="GO" id="GO:0019556">
    <property type="term" value="P:L-histidine catabolic process to glutamate and formamide"/>
    <property type="evidence" value="ECO:0007669"/>
    <property type="project" value="UniProtKB-UniRule"/>
</dbReference>
<keyword evidence="7" id="KW-0963">Cytoplasm</keyword>
<reference evidence="9 10" key="1">
    <citation type="submission" date="2020-05" db="EMBL/GenBank/DDBJ databases">
        <title>Whole genome sequencing and identification of novel metabolites from Paenibacillus alvei strain JR949.</title>
        <authorList>
            <person name="Rajendhran J."/>
            <person name="Sree Pranav P."/>
            <person name="Mahalakshmi B."/>
            <person name="Karthikeyan R."/>
        </authorList>
    </citation>
    <scope>NUCLEOTIDE SEQUENCE [LARGE SCALE GENOMIC DNA]</scope>
    <source>
        <strain evidence="9 10">JR949</strain>
    </source>
</reference>
<dbReference type="HAMAP" id="MF_00372">
    <property type="entry name" value="HutI"/>
    <property type="match status" value="1"/>
</dbReference>
<feature type="binding site" evidence="7">
    <location>
        <position position="335"/>
    </location>
    <ligand>
        <name>N-formimidoyl-L-glutamate</name>
        <dbReference type="ChEBI" id="CHEBI:58928"/>
    </ligand>
</feature>
<comment type="similarity">
    <text evidence="7">Belongs to the metallo-dependent hydrolases superfamily. HutI family.</text>
</comment>
<dbReference type="PANTHER" id="PTHR42752">
    <property type="entry name" value="IMIDAZOLONEPROPIONASE"/>
    <property type="match status" value="1"/>
</dbReference>
<dbReference type="EMBL" id="JABFOR010000002">
    <property type="protein sequence ID" value="NOJ69516.1"/>
    <property type="molecule type" value="Genomic_DNA"/>
</dbReference>
<dbReference type="Gene3D" id="3.20.20.140">
    <property type="entry name" value="Metal-dependent hydrolases"/>
    <property type="match status" value="1"/>
</dbReference>
<dbReference type="Proteomes" id="UP000552038">
    <property type="component" value="Unassembled WGS sequence"/>
</dbReference>
<comment type="subcellular location">
    <subcellularLocation>
        <location evidence="7">Cytoplasm</location>
    </subcellularLocation>
</comment>
<evidence type="ECO:0000256" key="3">
    <source>
        <dbReference type="ARBA" id="ARBA00022801"/>
    </source>
</evidence>
<name>A0AAP7DHC7_PAEAL</name>
<evidence type="ECO:0000256" key="2">
    <source>
        <dbReference type="ARBA" id="ARBA00022723"/>
    </source>
</evidence>
<dbReference type="RefSeq" id="WP_171414853.1">
    <property type="nucleotide sequence ID" value="NZ_JABFOR010000002.1"/>
</dbReference>
<keyword evidence="5 7" id="KW-0862">Zinc</keyword>
<comment type="catalytic activity">
    <reaction evidence="7">
        <text>4-imidazolone-5-propanoate + H2O = N-formimidoyl-L-glutamate</text>
        <dbReference type="Rhea" id="RHEA:23660"/>
        <dbReference type="ChEBI" id="CHEBI:15377"/>
        <dbReference type="ChEBI" id="CHEBI:58928"/>
        <dbReference type="ChEBI" id="CHEBI:77893"/>
        <dbReference type="EC" id="3.5.2.7"/>
    </reaction>
</comment>
<feature type="binding site" evidence="7">
    <location>
        <position position="331"/>
    </location>
    <ligand>
        <name>Zn(2+)</name>
        <dbReference type="ChEBI" id="CHEBI:29105"/>
    </ligand>
</feature>
<evidence type="ECO:0000256" key="4">
    <source>
        <dbReference type="ARBA" id="ARBA00022808"/>
    </source>
</evidence>